<sequence length="61" mass="7454">MNERDRLVRKYLLLMERSWEDRMGRRTKPLLWPWSYRAGLTKAIHLVRARIDQCDIQRLAA</sequence>
<organism evidence="1 2">
    <name type="scientific">Sphingopyxis bauzanensis</name>
    <dbReference type="NCBI Taxonomy" id="651663"/>
    <lineage>
        <taxon>Bacteria</taxon>
        <taxon>Pseudomonadati</taxon>
        <taxon>Pseudomonadota</taxon>
        <taxon>Alphaproteobacteria</taxon>
        <taxon>Sphingomonadales</taxon>
        <taxon>Sphingomonadaceae</taxon>
        <taxon>Sphingopyxis</taxon>
    </lineage>
</organism>
<keyword evidence="2" id="KW-1185">Reference proteome</keyword>
<comment type="caution">
    <text evidence="1">The sequence shown here is derived from an EMBL/GenBank/DDBJ whole genome shotgun (WGS) entry which is preliminary data.</text>
</comment>
<accession>A0A246JTA7</accession>
<proteinExistence type="predicted"/>
<dbReference type="RefSeq" id="WP_088441864.1">
    <property type="nucleotide sequence ID" value="NZ_BMMC01000002.1"/>
</dbReference>
<dbReference type="EMBL" id="NISK01000003">
    <property type="protein sequence ID" value="OWQ95762.1"/>
    <property type="molecule type" value="Genomic_DNA"/>
</dbReference>
<evidence type="ECO:0000313" key="2">
    <source>
        <dbReference type="Proteomes" id="UP000197361"/>
    </source>
</evidence>
<name>A0A246JTA7_9SPHN</name>
<evidence type="ECO:0000313" key="1">
    <source>
        <dbReference type="EMBL" id="OWQ95762.1"/>
    </source>
</evidence>
<reference evidence="1 2" key="1">
    <citation type="journal article" date="2010" name="Int. J. Syst. Evol. Microbiol.">
        <title>Sphingopyxis bauzanensis sp. nov., a psychrophilic bacterium isolated from soil.</title>
        <authorList>
            <person name="Zhang D.C."/>
            <person name="Liu H.C."/>
            <person name="Xin Y.H."/>
            <person name="Zhou Y.G."/>
            <person name="Schinner F."/>
            <person name="Margesin R."/>
        </authorList>
    </citation>
    <scope>NUCLEOTIDE SEQUENCE [LARGE SCALE GENOMIC DNA]</scope>
    <source>
        <strain evidence="1 2">DSM 22271</strain>
    </source>
</reference>
<dbReference type="AlphaFoldDB" id="A0A246JTA7"/>
<gene>
    <name evidence="1" type="ORF">CDQ92_13350</name>
</gene>
<dbReference type="Proteomes" id="UP000197361">
    <property type="component" value="Unassembled WGS sequence"/>
</dbReference>
<protein>
    <submittedName>
        <fullName evidence="1">Uncharacterized protein</fullName>
    </submittedName>
</protein>